<name>A0AAV1R6C9_9ROSI</name>
<evidence type="ECO:0000256" key="1">
    <source>
        <dbReference type="SAM" id="MobiDB-lite"/>
    </source>
</evidence>
<dbReference type="AlphaFoldDB" id="A0AAV1R6C9"/>
<feature type="region of interest" description="Disordered" evidence="1">
    <location>
        <begin position="1"/>
        <end position="25"/>
    </location>
</feature>
<sequence>MTSTSRLGQSSTDHEGTVQAGRQSSTNNVSVLVSHLPPRIRELLPPRHGWTATQQLANERTRSFTRPMFACICVVIDVSKHLPSRVWIDCSKENGFWQKVDYEGNLSFCSRCRLIGRNQATYQKSQVHPVKEAAIATVSIPKYVAQHLPLPANKGNDKGKGIWIPVSRKNSSIGDESQKFSLSQITQDLQGTIAITSNIKEIFGMKGVTTGKYVNINPEEEYQSYTRH</sequence>
<dbReference type="Proteomes" id="UP001314170">
    <property type="component" value="Unassembled WGS sequence"/>
</dbReference>
<dbReference type="InterPro" id="IPR040256">
    <property type="entry name" value="At4g02000-like"/>
</dbReference>
<comment type="caution">
    <text evidence="2">The sequence shown here is derived from an EMBL/GenBank/DDBJ whole genome shotgun (WGS) entry which is preliminary data.</text>
</comment>
<proteinExistence type="predicted"/>
<dbReference type="PANTHER" id="PTHR31286:SF180">
    <property type="entry name" value="OS10G0362600 PROTEIN"/>
    <property type="match status" value="1"/>
</dbReference>
<evidence type="ECO:0000313" key="3">
    <source>
        <dbReference type="Proteomes" id="UP001314170"/>
    </source>
</evidence>
<evidence type="ECO:0000313" key="2">
    <source>
        <dbReference type="EMBL" id="CAK7327999.1"/>
    </source>
</evidence>
<protein>
    <submittedName>
        <fullName evidence="2">Uncharacterized protein</fullName>
    </submittedName>
</protein>
<dbReference type="PANTHER" id="PTHR31286">
    <property type="entry name" value="GLYCINE-RICH CELL WALL STRUCTURAL PROTEIN 1.8-LIKE"/>
    <property type="match status" value="1"/>
</dbReference>
<gene>
    <name evidence="2" type="ORF">DCAF_LOCUS5717</name>
</gene>
<keyword evidence="3" id="KW-1185">Reference proteome</keyword>
<reference evidence="2 3" key="1">
    <citation type="submission" date="2024-01" db="EMBL/GenBank/DDBJ databases">
        <authorList>
            <person name="Waweru B."/>
        </authorList>
    </citation>
    <scope>NUCLEOTIDE SEQUENCE [LARGE SCALE GENOMIC DNA]</scope>
</reference>
<organism evidence="2 3">
    <name type="scientific">Dovyalis caffra</name>
    <dbReference type="NCBI Taxonomy" id="77055"/>
    <lineage>
        <taxon>Eukaryota</taxon>
        <taxon>Viridiplantae</taxon>
        <taxon>Streptophyta</taxon>
        <taxon>Embryophyta</taxon>
        <taxon>Tracheophyta</taxon>
        <taxon>Spermatophyta</taxon>
        <taxon>Magnoliopsida</taxon>
        <taxon>eudicotyledons</taxon>
        <taxon>Gunneridae</taxon>
        <taxon>Pentapetalae</taxon>
        <taxon>rosids</taxon>
        <taxon>fabids</taxon>
        <taxon>Malpighiales</taxon>
        <taxon>Salicaceae</taxon>
        <taxon>Flacourtieae</taxon>
        <taxon>Dovyalis</taxon>
    </lineage>
</organism>
<accession>A0AAV1R6C9</accession>
<feature type="compositionally biased region" description="Polar residues" evidence="1">
    <location>
        <begin position="1"/>
        <end position="11"/>
    </location>
</feature>
<dbReference type="EMBL" id="CAWUPB010000892">
    <property type="protein sequence ID" value="CAK7327999.1"/>
    <property type="molecule type" value="Genomic_DNA"/>
</dbReference>